<name>A0A0C1GMU6_9NEIS</name>
<dbReference type="GO" id="GO:0006260">
    <property type="term" value="P:DNA replication"/>
    <property type="evidence" value="ECO:0007669"/>
    <property type="project" value="UniProtKB-UniRule"/>
</dbReference>
<dbReference type="RefSeq" id="WP_039408754.1">
    <property type="nucleotide sequence ID" value="NZ_CP094242.1"/>
</dbReference>
<evidence type="ECO:0000313" key="5">
    <source>
        <dbReference type="EMBL" id="UNV86574.1"/>
    </source>
</evidence>
<dbReference type="PATRIC" id="fig|1056807.3.peg.1793"/>
<comment type="function">
    <text evidence="2">Participates in chromosomal partition during cell division. May act via the formation of a condensin-like complex containing Smc and ScpB that pull DNA away from mid-cell into both cell halves.</text>
</comment>
<gene>
    <name evidence="2" type="primary">scpA</name>
    <name evidence="4" type="ORF">MCC93_18680</name>
    <name evidence="5" type="ORF">MON37_07720</name>
</gene>
<evidence type="ECO:0000313" key="4">
    <source>
        <dbReference type="EMBL" id="KIC06736.1"/>
    </source>
</evidence>
<evidence type="ECO:0000256" key="2">
    <source>
        <dbReference type="HAMAP-Rule" id="MF_01805"/>
    </source>
</evidence>
<evidence type="ECO:0000256" key="3">
    <source>
        <dbReference type="SAM" id="MobiDB-lite"/>
    </source>
</evidence>
<keyword evidence="2" id="KW-0132">Cell division</keyword>
<dbReference type="PANTHER" id="PTHR33969:SF2">
    <property type="entry name" value="SEGREGATION AND CONDENSATION PROTEIN A"/>
    <property type="match status" value="1"/>
</dbReference>
<keyword evidence="7" id="KW-1185">Reference proteome</keyword>
<evidence type="ECO:0000256" key="1">
    <source>
        <dbReference type="ARBA" id="ARBA00044777"/>
    </source>
</evidence>
<dbReference type="Gene3D" id="6.10.250.2410">
    <property type="match status" value="1"/>
</dbReference>
<dbReference type="Proteomes" id="UP000829504">
    <property type="component" value="Chromosome"/>
</dbReference>
<dbReference type="InterPro" id="IPR003768">
    <property type="entry name" value="ScpA"/>
</dbReference>
<keyword evidence="2" id="KW-0131">Cell cycle</keyword>
<dbReference type="EMBL" id="JUFZ01000088">
    <property type="protein sequence ID" value="KIC06736.1"/>
    <property type="molecule type" value="Genomic_DNA"/>
</dbReference>
<comment type="subunit">
    <text evidence="2">Component of a cohesin-like complex composed of ScpA, ScpB and the Smc homodimer, in which ScpA and ScpB bind to the head domain of Smc. The presence of the three proteins is required for the association of the complex with DNA.</text>
</comment>
<keyword evidence="2" id="KW-0963">Cytoplasm</keyword>
<comment type="subcellular location">
    <subcellularLocation>
        <location evidence="2">Cytoplasm</location>
    </subcellularLocation>
    <text evidence="2">Associated with two foci at the outer edges of the nucleoid region in young cells, and at four foci within both cell halves in older cells.</text>
</comment>
<dbReference type="Proteomes" id="UP000031390">
    <property type="component" value="Unassembled WGS sequence"/>
</dbReference>
<feature type="region of interest" description="Disordered" evidence="3">
    <location>
        <begin position="272"/>
        <end position="295"/>
    </location>
</feature>
<dbReference type="GO" id="GO:0007059">
    <property type="term" value="P:chromosome segregation"/>
    <property type="evidence" value="ECO:0007669"/>
    <property type="project" value="UniProtKB-UniRule"/>
</dbReference>
<accession>A0A0C1GMU6</accession>
<sequence>MPSEHLIPSAAATSSEHTVAWVFGQPVTDLPQDLFIPPDALKVVLSSFQGPLDLLLYLIRKQNIDVLDIPMVKITEQYLHYIAQMEAYQFDLAAEYLLMAAMLIEIKSRLLLPRSEEVEDEEADPRAELVRRLLAYEQMKLAAQGLDALPRAGRDFAWAYLPLEIAVEAKLPEVYVADLTQAWLGILSRAKHTRSHEVIQETISVCAQMTAVLRRLNESGICKFSDLFKPEQGAAYVVVNFIALLELAKEGLVRIVQPDNYGEIEISLKQENLERPEAEEGVSDDPYADVEGETA</sequence>
<dbReference type="GO" id="GO:0051301">
    <property type="term" value="P:cell division"/>
    <property type="evidence" value="ECO:0007669"/>
    <property type="project" value="UniProtKB-KW"/>
</dbReference>
<dbReference type="AlphaFoldDB" id="A0A0C1GMU6"/>
<dbReference type="PANTHER" id="PTHR33969">
    <property type="entry name" value="SEGREGATION AND CONDENSATION PROTEIN A"/>
    <property type="match status" value="1"/>
</dbReference>
<organism evidence="4 6">
    <name type="scientific">Morococcus cerebrosus</name>
    <dbReference type="NCBI Taxonomy" id="1056807"/>
    <lineage>
        <taxon>Bacteria</taxon>
        <taxon>Pseudomonadati</taxon>
        <taxon>Pseudomonadota</taxon>
        <taxon>Betaproteobacteria</taxon>
        <taxon>Neisseriales</taxon>
        <taxon>Neisseriaceae</taxon>
        <taxon>Morococcus</taxon>
    </lineage>
</organism>
<feature type="compositionally biased region" description="Acidic residues" evidence="3">
    <location>
        <begin position="279"/>
        <end position="295"/>
    </location>
</feature>
<reference evidence="4 6" key="1">
    <citation type="submission" date="2014-12" db="EMBL/GenBank/DDBJ databases">
        <title>Genome sequence of Morococcus cerebrosus.</title>
        <authorList>
            <person name="Shin S.-K."/>
            <person name="Yi H."/>
        </authorList>
    </citation>
    <scope>NUCLEOTIDE SEQUENCE [LARGE SCALE GENOMIC DNA]</scope>
    <source>
        <strain evidence="4 6">CIP 81.93</strain>
    </source>
</reference>
<protein>
    <recommendedName>
        <fullName evidence="1 2">Segregation and condensation protein A</fullName>
    </recommendedName>
</protein>
<dbReference type="Gene3D" id="1.10.10.580">
    <property type="entry name" value="Structural maintenance of chromosome 1. Chain E"/>
    <property type="match status" value="1"/>
</dbReference>
<dbReference type="InterPro" id="IPR023093">
    <property type="entry name" value="ScpA-like_C"/>
</dbReference>
<evidence type="ECO:0000313" key="7">
    <source>
        <dbReference type="Proteomes" id="UP000829504"/>
    </source>
</evidence>
<dbReference type="Pfam" id="PF02616">
    <property type="entry name" value="SMC_ScpA"/>
    <property type="match status" value="1"/>
</dbReference>
<evidence type="ECO:0000313" key="6">
    <source>
        <dbReference type="Proteomes" id="UP000031390"/>
    </source>
</evidence>
<comment type="similarity">
    <text evidence="2">Belongs to the ScpA family.</text>
</comment>
<keyword evidence="2" id="KW-0159">Chromosome partition</keyword>
<proteinExistence type="inferred from homology"/>
<dbReference type="EMBL" id="CP094242">
    <property type="protein sequence ID" value="UNV86574.1"/>
    <property type="molecule type" value="Genomic_DNA"/>
</dbReference>
<dbReference type="GO" id="GO:0005737">
    <property type="term" value="C:cytoplasm"/>
    <property type="evidence" value="ECO:0007669"/>
    <property type="project" value="UniProtKB-SubCell"/>
</dbReference>
<reference evidence="5 7" key="2">
    <citation type="submission" date="2022-03" db="EMBL/GenBank/DDBJ databases">
        <title>Genome sequencing of Morococcus cerebrosus.</title>
        <authorList>
            <person name="Baek M.-G."/>
            <person name="Yi H."/>
        </authorList>
    </citation>
    <scope>NUCLEOTIDE SEQUENCE [LARGE SCALE GENOMIC DNA]</scope>
    <source>
        <strain evidence="5 7">CIP 81.93</strain>
    </source>
</reference>
<dbReference type="HAMAP" id="MF_01805">
    <property type="entry name" value="ScpA"/>
    <property type="match status" value="1"/>
</dbReference>